<dbReference type="RefSeq" id="WP_207362985.1">
    <property type="nucleotide sequence ID" value="NZ_JAFMYV010000001.1"/>
</dbReference>
<dbReference type="GO" id="GO:0046872">
    <property type="term" value="F:metal ion binding"/>
    <property type="evidence" value="ECO:0007669"/>
    <property type="project" value="UniProtKB-KW"/>
</dbReference>
<evidence type="ECO:0000256" key="1">
    <source>
        <dbReference type="ARBA" id="ARBA00022617"/>
    </source>
</evidence>
<dbReference type="InterPro" id="IPR038414">
    <property type="entry name" value="CcoP_N_sf"/>
</dbReference>
<dbReference type="InterPro" id="IPR036909">
    <property type="entry name" value="Cyt_c-like_dom_sf"/>
</dbReference>
<evidence type="ECO:0000256" key="4">
    <source>
        <dbReference type="PROSITE-ProRule" id="PRU00433"/>
    </source>
</evidence>
<protein>
    <submittedName>
        <fullName evidence="7">C-type cytochrome</fullName>
    </submittedName>
</protein>
<dbReference type="Pfam" id="PF14715">
    <property type="entry name" value="FixP_N"/>
    <property type="match status" value="1"/>
</dbReference>
<dbReference type="Proteomes" id="UP000664034">
    <property type="component" value="Unassembled WGS sequence"/>
</dbReference>
<keyword evidence="5" id="KW-1133">Transmembrane helix</keyword>
<evidence type="ECO:0000256" key="2">
    <source>
        <dbReference type="ARBA" id="ARBA00022723"/>
    </source>
</evidence>
<keyword evidence="8" id="KW-1185">Reference proteome</keyword>
<proteinExistence type="predicted"/>
<dbReference type="InterPro" id="IPR032858">
    <property type="entry name" value="CcoP_N"/>
</dbReference>
<evidence type="ECO:0000313" key="8">
    <source>
        <dbReference type="Proteomes" id="UP000664034"/>
    </source>
</evidence>
<organism evidence="7 8">
    <name type="scientific">Fibrella rubiginis</name>
    <dbReference type="NCBI Taxonomy" id="2817060"/>
    <lineage>
        <taxon>Bacteria</taxon>
        <taxon>Pseudomonadati</taxon>
        <taxon>Bacteroidota</taxon>
        <taxon>Cytophagia</taxon>
        <taxon>Cytophagales</taxon>
        <taxon>Spirosomataceae</taxon>
        <taxon>Fibrella</taxon>
    </lineage>
</organism>
<dbReference type="Gene3D" id="1.10.760.10">
    <property type="entry name" value="Cytochrome c-like domain"/>
    <property type="match status" value="1"/>
</dbReference>
<evidence type="ECO:0000256" key="3">
    <source>
        <dbReference type="ARBA" id="ARBA00023004"/>
    </source>
</evidence>
<keyword evidence="5" id="KW-0472">Membrane</keyword>
<name>A0A939GF78_9BACT</name>
<dbReference type="PROSITE" id="PS51007">
    <property type="entry name" value="CYTC"/>
    <property type="match status" value="1"/>
</dbReference>
<dbReference type="PANTHER" id="PTHR33751:SF1">
    <property type="entry name" value="CBB3-TYPE CYTOCHROME C OXIDASE SUBUNIT FIXP"/>
    <property type="match status" value="1"/>
</dbReference>
<evidence type="ECO:0000259" key="6">
    <source>
        <dbReference type="PROSITE" id="PS51007"/>
    </source>
</evidence>
<keyword evidence="3 4" id="KW-0408">Iron</keyword>
<dbReference type="AlphaFoldDB" id="A0A939GF78"/>
<dbReference type="InterPro" id="IPR009056">
    <property type="entry name" value="Cyt_c-like_dom"/>
</dbReference>
<dbReference type="PANTHER" id="PTHR33751">
    <property type="entry name" value="CBB3-TYPE CYTOCHROME C OXIDASE SUBUNIT FIXP"/>
    <property type="match status" value="1"/>
</dbReference>
<dbReference type="InterPro" id="IPR050597">
    <property type="entry name" value="Cytochrome_c_Oxidase_Subunit"/>
</dbReference>
<dbReference type="Gene3D" id="6.10.280.130">
    <property type="match status" value="1"/>
</dbReference>
<dbReference type="SUPFAM" id="SSF46626">
    <property type="entry name" value="Cytochrome c"/>
    <property type="match status" value="1"/>
</dbReference>
<accession>A0A939GF78</accession>
<sequence length="260" mass="28663">MTNPSTFWNPTSGTDLLWLFITILIAAAVLLTLAISLYLLLTLQKLLEPQVVAQPVVPKESFWKRFIGLHSLEQEHTLAMEHTYDNIVELDNPPPPWFMALFYGTIAFGLVYLGIYHVFGTGDVMAQEYTQEVAIANQQREAYIKLVAGKINENTVTQLADSKGIAAGQALFTTYCTACHGTKGEGIVGPNLTDDFWLHGGTIKAVYHTINEGVPEKGMVSWKKQLNPLQVQQVASFILSIKGTNPPNGKAPQGEKMAMQ</sequence>
<evidence type="ECO:0000256" key="5">
    <source>
        <dbReference type="SAM" id="Phobius"/>
    </source>
</evidence>
<dbReference type="Pfam" id="PF13442">
    <property type="entry name" value="Cytochrome_CBB3"/>
    <property type="match status" value="1"/>
</dbReference>
<evidence type="ECO:0000313" key="7">
    <source>
        <dbReference type="EMBL" id="MBO0935432.1"/>
    </source>
</evidence>
<feature type="domain" description="Cytochrome c" evidence="6">
    <location>
        <begin position="163"/>
        <end position="242"/>
    </location>
</feature>
<keyword evidence="1 4" id="KW-0349">Heme</keyword>
<dbReference type="EMBL" id="JAFMYV010000001">
    <property type="protein sequence ID" value="MBO0935432.1"/>
    <property type="molecule type" value="Genomic_DNA"/>
</dbReference>
<keyword evidence="2 4" id="KW-0479">Metal-binding</keyword>
<reference evidence="7" key="1">
    <citation type="submission" date="2021-03" db="EMBL/GenBank/DDBJ databases">
        <title>Fibrella sp. HMF5335 genome sequencing and assembly.</title>
        <authorList>
            <person name="Kang H."/>
            <person name="Kim H."/>
            <person name="Bae S."/>
            <person name="Joh K."/>
        </authorList>
    </citation>
    <scope>NUCLEOTIDE SEQUENCE</scope>
    <source>
        <strain evidence="7">HMF5335</strain>
    </source>
</reference>
<keyword evidence="5" id="KW-0812">Transmembrane</keyword>
<gene>
    <name evidence="7" type="ORF">J2I47_02615</name>
</gene>
<comment type="caution">
    <text evidence="7">The sequence shown here is derived from an EMBL/GenBank/DDBJ whole genome shotgun (WGS) entry which is preliminary data.</text>
</comment>
<dbReference type="GO" id="GO:0020037">
    <property type="term" value="F:heme binding"/>
    <property type="evidence" value="ECO:0007669"/>
    <property type="project" value="InterPro"/>
</dbReference>
<feature type="transmembrane region" description="Helical" evidence="5">
    <location>
        <begin position="97"/>
        <end position="119"/>
    </location>
</feature>
<feature type="transmembrane region" description="Helical" evidence="5">
    <location>
        <begin position="16"/>
        <end position="41"/>
    </location>
</feature>
<dbReference type="GO" id="GO:0009055">
    <property type="term" value="F:electron transfer activity"/>
    <property type="evidence" value="ECO:0007669"/>
    <property type="project" value="InterPro"/>
</dbReference>